<dbReference type="OMA" id="CWESSTK"/>
<feature type="compositionally biased region" description="Basic and acidic residues" evidence="1">
    <location>
        <begin position="49"/>
        <end position="69"/>
    </location>
</feature>
<reference evidence="2 3" key="1">
    <citation type="journal article" date="2007" name="Nature">
        <title>Evolution of genes and genomes on the Drosophila phylogeny.</title>
        <authorList>
            <consortium name="Drosophila 12 Genomes Consortium"/>
            <person name="Clark A.G."/>
            <person name="Eisen M.B."/>
            <person name="Smith D.R."/>
            <person name="Bergman C.M."/>
            <person name="Oliver B."/>
            <person name="Markow T.A."/>
            <person name="Kaufman T.C."/>
            <person name="Kellis M."/>
            <person name="Gelbart W."/>
            <person name="Iyer V.N."/>
            <person name="Pollard D.A."/>
            <person name="Sackton T.B."/>
            <person name="Larracuente A.M."/>
            <person name="Singh N.D."/>
            <person name="Abad J.P."/>
            <person name="Abt D.N."/>
            <person name="Adryan B."/>
            <person name="Aguade M."/>
            <person name="Akashi H."/>
            <person name="Anderson W.W."/>
            <person name="Aquadro C.F."/>
            <person name="Ardell D.H."/>
            <person name="Arguello R."/>
            <person name="Artieri C.G."/>
            <person name="Barbash D.A."/>
            <person name="Barker D."/>
            <person name="Barsanti P."/>
            <person name="Batterham P."/>
            <person name="Batzoglou S."/>
            <person name="Begun D."/>
            <person name="Bhutkar A."/>
            <person name="Blanco E."/>
            <person name="Bosak S.A."/>
            <person name="Bradley R.K."/>
            <person name="Brand A.D."/>
            <person name="Brent M.R."/>
            <person name="Brooks A.N."/>
            <person name="Brown R.H."/>
            <person name="Butlin R.K."/>
            <person name="Caggese C."/>
            <person name="Calvi B.R."/>
            <person name="Bernardo de Carvalho A."/>
            <person name="Caspi A."/>
            <person name="Castrezana S."/>
            <person name="Celniker S.E."/>
            <person name="Chang J.L."/>
            <person name="Chapple C."/>
            <person name="Chatterji S."/>
            <person name="Chinwalla A."/>
            <person name="Civetta A."/>
            <person name="Clifton S.W."/>
            <person name="Comeron J.M."/>
            <person name="Costello J.C."/>
            <person name="Coyne J.A."/>
            <person name="Daub J."/>
            <person name="David R.G."/>
            <person name="Delcher A.L."/>
            <person name="Delehaunty K."/>
            <person name="Do C.B."/>
            <person name="Ebling H."/>
            <person name="Edwards K."/>
            <person name="Eickbush T."/>
            <person name="Evans J.D."/>
            <person name="Filipski A."/>
            <person name="Findeiss S."/>
            <person name="Freyhult E."/>
            <person name="Fulton L."/>
            <person name="Fulton R."/>
            <person name="Garcia A.C."/>
            <person name="Gardiner A."/>
            <person name="Garfield D.A."/>
            <person name="Garvin B.E."/>
            <person name="Gibson G."/>
            <person name="Gilbert D."/>
            <person name="Gnerre S."/>
            <person name="Godfrey J."/>
            <person name="Good R."/>
            <person name="Gotea V."/>
            <person name="Gravely B."/>
            <person name="Greenberg A.J."/>
            <person name="Griffiths-Jones S."/>
            <person name="Gross S."/>
            <person name="Guigo R."/>
            <person name="Gustafson E.A."/>
            <person name="Haerty W."/>
            <person name="Hahn M.W."/>
            <person name="Halligan D.L."/>
            <person name="Halpern A.L."/>
            <person name="Halter G.M."/>
            <person name="Han M.V."/>
            <person name="Heger A."/>
            <person name="Hillier L."/>
            <person name="Hinrichs A.S."/>
            <person name="Holmes I."/>
            <person name="Hoskins R.A."/>
            <person name="Hubisz M.J."/>
            <person name="Hultmark D."/>
            <person name="Huntley M.A."/>
            <person name="Jaffe D.B."/>
            <person name="Jagadeeshan S."/>
            <person name="Jeck W.R."/>
            <person name="Johnson J."/>
            <person name="Jones C.D."/>
            <person name="Jordan W.C."/>
            <person name="Karpen G.H."/>
            <person name="Kataoka E."/>
            <person name="Keightley P.D."/>
            <person name="Kheradpour P."/>
            <person name="Kirkness E.F."/>
            <person name="Koerich L.B."/>
            <person name="Kristiansen K."/>
            <person name="Kudrna D."/>
            <person name="Kulathinal R.J."/>
            <person name="Kumar S."/>
            <person name="Kwok R."/>
            <person name="Lander E."/>
            <person name="Langley C.H."/>
            <person name="Lapoint R."/>
            <person name="Lazzaro B.P."/>
            <person name="Lee S.J."/>
            <person name="Levesque L."/>
            <person name="Li R."/>
            <person name="Lin C.F."/>
            <person name="Lin M.F."/>
            <person name="Lindblad-Toh K."/>
            <person name="Llopart A."/>
            <person name="Long M."/>
            <person name="Low L."/>
            <person name="Lozovsky E."/>
            <person name="Lu J."/>
            <person name="Luo M."/>
            <person name="Machado C.A."/>
            <person name="Makalowski W."/>
            <person name="Marzo M."/>
            <person name="Matsuda M."/>
            <person name="Matzkin L."/>
            <person name="McAllister B."/>
            <person name="McBride C.S."/>
            <person name="McKernan B."/>
            <person name="McKernan K."/>
            <person name="Mendez-Lago M."/>
            <person name="Minx P."/>
            <person name="Mollenhauer M.U."/>
            <person name="Montooth K."/>
            <person name="Mount S.M."/>
            <person name="Mu X."/>
            <person name="Myers E."/>
            <person name="Negre B."/>
            <person name="Newfeld S."/>
            <person name="Nielsen R."/>
            <person name="Noor M.A."/>
            <person name="O'Grady P."/>
            <person name="Pachter L."/>
            <person name="Papaceit M."/>
            <person name="Parisi M.J."/>
            <person name="Parisi M."/>
            <person name="Parts L."/>
            <person name="Pedersen J.S."/>
            <person name="Pesole G."/>
            <person name="Phillippy A.M."/>
            <person name="Ponting C.P."/>
            <person name="Pop M."/>
            <person name="Porcelli D."/>
            <person name="Powell J.R."/>
            <person name="Prohaska S."/>
            <person name="Pruitt K."/>
            <person name="Puig M."/>
            <person name="Quesneville H."/>
            <person name="Ram K.R."/>
            <person name="Rand D."/>
            <person name="Rasmussen M.D."/>
            <person name="Reed L.K."/>
            <person name="Reenan R."/>
            <person name="Reily A."/>
            <person name="Remington K.A."/>
            <person name="Rieger T.T."/>
            <person name="Ritchie M.G."/>
            <person name="Robin C."/>
            <person name="Rogers Y.H."/>
            <person name="Rohde C."/>
            <person name="Rozas J."/>
            <person name="Rubenfield M.J."/>
            <person name="Ruiz A."/>
            <person name="Russo S."/>
            <person name="Salzberg S.L."/>
            <person name="Sanchez-Gracia A."/>
            <person name="Saranga D.J."/>
            <person name="Sato H."/>
            <person name="Schaeffer S.W."/>
            <person name="Schatz M.C."/>
            <person name="Schlenke T."/>
            <person name="Schwartz R."/>
            <person name="Segarra C."/>
            <person name="Singh R.S."/>
            <person name="Sirot L."/>
            <person name="Sirota M."/>
            <person name="Sisneros N.B."/>
            <person name="Smith C.D."/>
            <person name="Smith T.F."/>
            <person name="Spieth J."/>
            <person name="Stage D.E."/>
            <person name="Stark A."/>
            <person name="Stephan W."/>
            <person name="Strausberg R.L."/>
            <person name="Strempel S."/>
            <person name="Sturgill D."/>
            <person name="Sutton G."/>
            <person name="Sutton G.G."/>
            <person name="Tao W."/>
            <person name="Teichmann S."/>
            <person name="Tobari Y.N."/>
            <person name="Tomimura Y."/>
            <person name="Tsolas J.M."/>
            <person name="Valente V.L."/>
            <person name="Venter E."/>
            <person name="Venter J.C."/>
            <person name="Vicario S."/>
            <person name="Vieira F.G."/>
            <person name="Vilella A.J."/>
            <person name="Villasante A."/>
            <person name="Walenz B."/>
            <person name="Wang J."/>
            <person name="Wasserman M."/>
            <person name="Watts T."/>
            <person name="Wilson D."/>
            <person name="Wilson R.K."/>
            <person name="Wing R.A."/>
            <person name="Wolfner M.F."/>
            <person name="Wong A."/>
            <person name="Wong G.K."/>
            <person name="Wu C.I."/>
            <person name="Wu G."/>
            <person name="Yamamoto D."/>
            <person name="Yang H.P."/>
            <person name="Yang S.P."/>
            <person name="Yorke J.A."/>
            <person name="Yoshida K."/>
            <person name="Zdobnov E."/>
            <person name="Zhang P."/>
            <person name="Zhang Y."/>
            <person name="Zimin A.V."/>
            <person name="Baldwin J."/>
            <person name="Abdouelleil A."/>
            <person name="Abdulkadir J."/>
            <person name="Abebe A."/>
            <person name="Abera B."/>
            <person name="Abreu J."/>
            <person name="Acer S.C."/>
            <person name="Aftuck L."/>
            <person name="Alexander A."/>
            <person name="An P."/>
            <person name="Anderson E."/>
            <person name="Anderson S."/>
            <person name="Arachi H."/>
            <person name="Azer M."/>
            <person name="Bachantsang P."/>
            <person name="Barry A."/>
            <person name="Bayul T."/>
            <person name="Berlin A."/>
            <person name="Bessette D."/>
            <person name="Bloom T."/>
            <person name="Blye J."/>
            <person name="Boguslavskiy L."/>
            <person name="Bonnet C."/>
            <person name="Boukhgalter B."/>
            <person name="Bourzgui I."/>
            <person name="Brown A."/>
            <person name="Cahill P."/>
            <person name="Channer S."/>
            <person name="Cheshatsang Y."/>
            <person name="Chuda L."/>
            <person name="Citroen M."/>
            <person name="Collymore A."/>
            <person name="Cooke P."/>
            <person name="Costello M."/>
            <person name="D'Aco K."/>
            <person name="Daza R."/>
            <person name="De Haan G."/>
            <person name="DeGray S."/>
            <person name="DeMaso C."/>
            <person name="Dhargay N."/>
            <person name="Dooley K."/>
            <person name="Dooley E."/>
            <person name="Doricent M."/>
            <person name="Dorje P."/>
            <person name="Dorjee K."/>
            <person name="Dupes A."/>
            <person name="Elong R."/>
            <person name="Falk J."/>
            <person name="Farina A."/>
            <person name="Faro S."/>
            <person name="Ferguson D."/>
            <person name="Fisher S."/>
            <person name="Foley C.D."/>
            <person name="Franke A."/>
            <person name="Friedrich D."/>
            <person name="Gadbois L."/>
            <person name="Gearin G."/>
            <person name="Gearin C.R."/>
            <person name="Giannoukos G."/>
            <person name="Goode T."/>
            <person name="Graham J."/>
            <person name="Grandbois E."/>
            <person name="Grewal S."/>
            <person name="Gyaltsen K."/>
            <person name="Hafez N."/>
            <person name="Hagos B."/>
            <person name="Hall J."/>
            <person name="Henson C."/>
            <person name="Hollinger A."/>
            <person name="Honan T."/>
            <person name="Huard M.D."/>
            <person name="Hughes L."/>
            <person name="Hurhula B."/>
            <person name="Husby M.E."/>
            <person name="Kamat A."/>
            <person name="Kanga B."/>
            <person name="Kashin S."/>
            <person name="Khazanovich D."/>
            <person name="Kisner P."/>
            <person name="Lance K."/>
            <person name="Lara M."/>
            <person name="Lee W."/>
            <person name="Lennon N."/>
            <person name="Letendre F."/>
            <person name="LeVine R."/>
            <person name="Lipovsky A."/>
            <person name="Liu X."/>
            <person name="Liu J."/>
            <person name="Liu S."/>
            <person name="Lokyitsang T."/>
            <person name="Lokyitsang Y."/>
            <person name="Lubonja R."/>
            <person name="Lui A."/>
            <person name="MacDonald P."/>
            <person name="Magnisalis V."/>
            <person name="Maru K."/>
            <person name="Matthews C."/>
            <person name="McCusker W."/>
            <person name="McDonough S."/>
            <person name="Mehta T."/>
            <person name="Meldrim J."/>
            <person name="Meneus L."/>
            <person name="Mihai O."/>
            <person name="Mihalev A."/>
            <person name="Mihova T."/>
            <person name="Mittelman R."/>
            <person name="Mlenga V."/>
            <person name="Montmayeur A."/>
            <person name="Mulrain L."/>
            <person name="Navidi A."/>
            <person name="Naylor J."/>
            <person name="Negash T."/>
            <person name="Nguyen T."/>
            <person name="Nguyen N."/>
            <person name="Nicol R."/>
            <person name="Norbu C."/>
            <person name="Norbu N."/>
            <person name="Novod N."/>
            <person name="O'Neill B."/>
            <person name="Osman S."/>
            <person name="Markiewicz E."/>
            <person name="Oyono O.L."/>
            <person name="Patti C."/>
            <person name="Phunkhang P."/>
            <person name="Pierre F."/>
            <person name="Priest M."/>
            <person name="Raghuraman S."/>
            <person name="Rege F."/>
            <person name="Reyes R."/>
            <person name="Rise C."/>
            <person name="Rogov P."/>
            <person name="Ross K."/>
            <person name="Ryan E."/>
            <person name="Settipalli S."/>
            <person name="Shea T."/>
            <person name="Sherpa N."/>
            <person name="Shi L."/>
            <person name="Shih D."/>
            <person name="Sparrow T."/>
            <person name="Spaulding J."/>
            <person name="Stalker J."/>
            <person name="Stange-Thomann N."/>
            <person name="Stavropoulos S."/>
            <person name="Stone C."/>
            <person name="Strader C."/>
            <person name="Tesfaye S."/>
            <person name="Thomson T."/>
            <person name="Thoulutsang Y."/>
            <person name="Thoulutsang D."/>
            <person name="Topham K."/>
            <person name="Topping I."/>
            <person name="Tsamla T."/>
            <person name="Vassiliev H."/>
            <person name="Vo A."/>
            <person name="Wangchuk T."/>
            <person name="Wangdi T."/>
            <person name="Weiand M."/>
            <person name="Wilkinson J."/>
            <person name="Wilson A."/>
            <person name="Yadav S."/>
            <person name="Young G."/>
            <person name="Yu Q."/>
            <person name="Zembek L."/>
            <person name="Zhong D."/>
            <person name="Zimmer A."/>
            <person name="Zwirko Z."/>
            <person name="Jaffe D.B."/>
            <person name="Alvarez P."/>
            <person name="Brockman W."/>
            <person name="Butler J."/>
            <person name="Chin C."/>
            <person name="Gnerre S."/>
            <person name="Grabherr M."/>
            <person name="Kleber M."/>
            <person name="Mauceli E."/>
            <person name="MacCallum I."/>
        </authorList>
    </citation>
    <scope>NUCLEOTIDE SEQUENCE [LARGE SCALE GENOMIC DNA]</scope>
    <source>
        <strain evidence="3">MSH-3 / Tucson 14011-0111.49</strain>
    </source>
</reference>
<dbReference type="HOGENOM" id="CLU_1435842_0_0_1"/>
<feature type="compositionally biased region" description="Polar residues" evidence="1">
    <location>
        <begin position="102"/>
        <end position="123"/>
    </location>
</feature>
<feature type="compositionally biased region" description="Basic residues" evidence="1">
    <location>
        <begin position="70"/>
        <end position="79"/>
    </location>
</feature>
<feature type="region of interest" description="Disordered" evidence="1">
    <location>
        <begin position="167"/>
        <end position="189"/>
    </location>
</feature>
<sequence length="189" mass="21590">MRDLDAEISVLQTTVAKCWESSTKEKPCYEGKTPKENPPMVERASQTLPEREENKRGCVYKRVREESRNRRFSPKRHKGPPQIRVPHKLMLPDPGQGHATAGSESTPTTAPLTRADTPSSKLQKGQLVDRKSKQERTERRHRPDAIIIQRQGILTYSDMLRMVTAGRQAEGCQRKRQPHQANSKRRTTA</sequence>
<organism evidence="3">
    <name type="scientific">Drosophila persimilis</name>
    <name type="common">Fruit fly</name>
    <dbReference type="NCBI Taxonomy" id="7234"/>
    <lineage>
        <taxon>Eukaryota</taxon>
        <taxon>Metazoa</taxon>
        <taxon>Ecdysozoa</taxon>
        <taxon>Arthropoda</taxon>
        <taxon>Hexapoda</taxon>
        <taxon>Insecta</taxon>
        <taxon>Pterygota</taxon>
        <taxon>Neoptera</taxon>
        <taxon>Endopterygota</taxon>
        <taxon>Diptera</taxon>
        <taxon>Brachycera</taxon>
        <taxon>Muscomorpha</taxon>
        <taxon>Ephydroidea</taxon>
        <taxon>Drosophilidae</taxon>
        <taxon>Drosophila</taxon>
        <taxon>Sophophora</taxon>
    </lineage>
</organism>
<accession>B4HC45</accession>
<feature type="compositionally biased region" description="Basic and acidic residues" evidence="1">
    <location>
        <begin position="22"/>
        <end position="35"/>
    </location>
</feature>
<evidence type="ECO:0000313" key="2">
    <source>
        <dbReference type="EMBL" id="EDW40083.1"/>
    </source>
</evidence>
<evidence type="ECO:0000313" key="3">
    <source>
        <dbReference type="Proteomes" id="UP000008744"/>
    </source>
</evidence>
<protein>
    <submittedName>
        <fullName evidence="2">GL15088</fullName>
    </submittedName>
</protein>
<evidence type="ECO:0000256" key="1">
    <source>
        <dbReference type="SAM" id="MobiDB-lite"/>
    </source>
</evidence>
<dbReference type="PhylomeDB" id="B4HC45"/>
<gene>
    <name evidence="2" type="primary">Dper\GL15088</name>
    <name evidence="2" type="ORF">Dper_GL15088</name>
</gene>
<keyword evidence="3" id="KW-1185">Reference proteome</keyword>
<proteinExistence type="predicted"/>
<name>B4HC45_DROPE</name>
<dbReference type="Proteomes" id="UP000008744">
    <property type="component" value="Unassembled WGS sequence"/>
</dbReference>
<feature type="compositionally biased region" description="Basic and acidic residues" evidence="1">
    <location>
        <begin position="127"/>
        <end position="144"/>
    </location>
</feature>
<dbReference type="EMBL" id="CH479276">
    <property type="protein sequence ID" value="EDW40083.1"/>
    <property type="molecule type" value="Genomic_DNA"/>
</dbReference>
<feature type="compositionally biased region" description="Basic residues" evidence="1">
    <location>
        <begin position="174"/>
        <end position="189"/>
    </location>
</feature>
<feature type="region of interest" description="Disordered" evidence="1">
    <location>
        <begin position="20"/>
        <end position="148"/>
    </location>
</feature>
<dbReference type="AlphaFoldDB" id="B4HC45"/>